<protein>
    <submittedName>
        <fullName evidence="1">Uncharacterized protein</fullName>
    </submittedName>
</protein>
<dbReference type="Proteomes" id="UP001589700">
    <property type="component" value="Unassembled WGS sequence"/>
</dbReference>
<comment type="caution">
    <text evidence="1">The sequence shown here is derived from an EMBL/GenBank/DDBJ whole genome shotgun (WGS) entry which is preliminary data.</text>
</comment>
<evidence type="ECO:0000313" key="2">
    <source>
        <dbReference type="Proteomes" id="UP001589700"/>
    </source>
</evidence>
<keyword evidence="2" id="KW-1185">Reference proteome</keyword>
<organism evidence="1 2">
    <name type="scientific">Dietzia aerolata</name>
    <dbReference type="NCBI Taxonomy" id="595984"/>
    <lineage>
        <taxon>Bacteria</taxon>
        <taxon>Bacillati</taxon>
        <taxon>Actinomycetota</taxon>
        <taxon>Actinomycetes</taxon>
        <taxon>Mycobacteriales</taxon>
        <taxon>Dietziaceae</taxon>
        <taxon>Dietzia</taxon>
    </lineage>
</organism>
<proteinExistence type="predicted"/>
<dbReference type="EMBL" id="JBHMDY010000006">
    <property type="protein sequence ID" value="MFB9260515.1"/>
    <property type="molecule type" value="Genomic_DNA"/>
</dbReference>
<reference evidence="1 2" key="1">
    <citation type="submission" date="2024-09" db="EMBL/GenBank/DDBJ databases">
        <authorList>
            <person name="Sun Q."/>
            <person name="Mori K."/>
        </authorList>
    </citation>
    <scope>NUCLEOTIDE SEQUENCE [LARGE SCALE GENOMIC DNA]</scope>
    <source>
        <strain evidence="1 2">CCM 7659</strain>
    </source>
</reference>
<evidence type="ECO:0000313" key="1">
    <source>
        <dbReference type="EMBL" id="MFB9260515.1"/>
    </source>
</evidence>
<sequence>MNGAAGPRAARAPDDPAYDLVVSMAAGETDAATAAGLLAGWASPGE</sequence>
<name>A0ABV5JUE5_9ACTN</name>
<dbReference type="RefSeq" id="WP_182632539.1">
    <property type="nucleotide sequence ID" value="NZ_JAALDM010000154.1"/>
</dbReference>
<gene>
    <name evidence="1" type="ORF">ACFFVD_11940</name>
</gene>
<accession>A0ABV5JUE5</accession>